<reference evidence="1" key="1">
    <citation type="submission" date="2022-10" db="EMBL/GenBank/DDBJ databases">
        <title>Chitinophaga sp. nov., isolated from soil.</title>
        <authorList>
            <person name="Jeon C.O."/>
        </authorList>
    </citation>
    <scope>NUCLEOTIDE SEQUENCE</scope>
    <source>
        <strain evidence="1">R8</strain>
    </source>
</reference>
<dbReference type="EMBL" id="CP107006">
    <property type="protein sequence ID" value="UYQ92345.1"/>
    <property type="molecule type" value="Genomic_DNA"/>
</dbReference>
<protein>
    <recommendedName>
        <fullName evidence="3">Phosphoribosylpyrophosphate synthetase</fullName>
    </recommendedName>
</protein>
<evidence type="ECO:0008006" key="3">
    <source>
        <dbReference type="Google" id="ProtNLM"/>
    </source>
</evidence>
<proteinExistence type="predicted"/>
<evidence type="ECO:0000313" key="1">
    <source>
        <dbReference type="EMBL" id="UYQ92345.1"/>
    </source>
</evidence>
<name>A0ABY6IY89_9BACT</name>
<gene>
    <name evidence="1" type="ORF">MKQ68_19870</name>
</gene>
<keyword evidence="2" id="KW-1185">Reference proteome</keyword>
<dbReference type="Proteomes" id="UP001162741">
    <property type="component" value="Chromosome"/>
</dbReference>
<organism evidence="1 2">
    <name type="scientific">Chitinophaga horti</name>
    <dbReference type="NCBI Taxonomy" id="2920382"/>
    <lineage>
        <taxon>Bacteria</taxon>
        <taxon>Pseudomonadati</taxon>
        <taxon>Bacteroidota</taxon>
        <taxon>Chitinophagia</taxon>
        <taxon>Chitinophagales</taxon>
        <taxon>Chitinophagaceae</taxon>
        <taxon>Chitinophaga</taxon>
    </lineage>
</organism>
<sequence length="101" mass="10830">MEQPLHYDTVVNAINALRQQGFTIDFNIEDACIVNGNSKIDINDIAIVDVFRYEGNSDPSDEAAVYALETKDGKRGVLVTGYGASAVDGAAAALLSQLPRK</sequence>
<dbReference type="RefSeq" id="WP_244842578.1">
    <property type="nucleotide sequence ID" value="NZ_CP107006.1"/>
</dbReference>
<evidence type="ECO:0000313" key="2">
    <source>
        <dbReference type="Proteomes" id="UP001162741"/>
    </source>
</evidence>
<accession>A0ABY6IY89</accession>